<evidence type="ECO:0000313" key="2">
    <source>
        <dbReference type="Proteomes" id="UP000325395"/>
    </source>
</evidence>
<name>A0ABQ6WLG5_9EURO</name>
<dbReference type="EMBL" id="ML735731">
    <property type="protein sequence ID" value="KAE8417985.1"/>
    <property type="molecule type" value="Genomic_DNA"/>
</dbReference>
<keyword evidence="2" id="KW-1185">Reference proteome</keyword>
<dbReference type="Proteomes" id="UP000325395">
    <property type="component" value="Unassembled WGS sequence"/>
</dbReference>
<evidence type="ECO:0000313" key="1">
    <source>
        <dbReference type="EMBL" id="KAE8417985.1"/>
    </source>
</evidence>
<proteinExistence type="predicted"/>
<sequence length="80" mass="8799">MTALPSIAAIINGANLDPTNISQVETFFEQYANLSPTEKDKGTRILRRESLPPFSSGENVVVDGSRAYEAQRQVPWSTIC</sequence>
<reference evidence="1 2" key="1">
    <citation type="submission" date="2019-04" db="EMBL/GenBank/DDBJ databases">
        <authorList>
            <consortium name="DOE Joint Genome Institute"/>
            <person name="Mondo S."/>
            <person name="Kjaerbolling I."/>
            <person name="Vesth T."/>
            <person name="Frisvad J.C."/>
            <person name="Nybo J.L."/>
            <person name="Theobald S."/>
            <person name="Kildgaard S."/>
            <person name="Isbrandt T."/>
            <person name="Kuo A."/>
            <person name="Sato A."/>
            <person name="Lyhne E.K."/>
            <person name="Kogle M.E."/>
            <person name="Wiebenga A."/>
            <person name="Kun R.S."/>
            <person name="Lubbers R.J."/>
            <person name="Makela M.R."/>
            <person name="Barry K."/>
            <person name="Chovatia M."/>
            <person name="Clum A."/>
            <person name="Daum C."/>
            <person name="Haridas S."/>
            <person name="He G."/>
            <person name="LaButti K."/>
            <person name="Lipzen A."/>
            <person name="Riley R."/>
            <person name="Salamov A."/>
            <person name="Simmons B.A."/>
            <person name="Magnuson J.K."/>
            <person name="Henrissat B."/>
            <person name="Mortensen U.H."/>
            <person name="Larsen T.O."/>
            <person name="Devries R.P."/>
            <person name="Grigoriev I.V."/>
            <person name="Machida M."/>
            <person name="Baker S.E."/>
            <person name="Andersen M.R."/>
            <person name="Cantor M.N."/>
            <person name="Hua S.X."/>
        </authorList>
    </citation>
    <scope>NUCLEOTIDE SEQUENCE [LARGE SCALE GENOMIC DNA]</scope>
    <source>
        <strain evidence="1 2">CBS 117616</strain>
    </source>
</reference>
<gene>
    <name evidence="1" type="ORF">BDV36DRAFT_255103</name>
</gene>
<organism evidence="1 2">
    <name type="scientific">Aspergillus pseudocaelatus</name>
    <dbReference type="NCBI Taxonomy" id="1825620"/>
    <lineage>
        <taxon>Eukaryota</taxon>
        <taxon>Fungi</taxon>
        <taxon>Dikarya</taxon>
        <taxon>Ascomycota</taxon>
        <taxon>Pezizomycotina</taxon>
        <taxon>Eurotiomycetes</taxon>
        <taxon>Eurotiomycetidae</taxon>
        <taxon>Eurotiales</taxon>
        <taxon>Aspergillaceae</taxon>
        <taxon>Aspergillus</taxon>
        <taxon>Aspergillus subgen. Circumdati</taxon>
    </lineage>
</organism>
<protein>
    <submittedName>
        <fullName evidence="1">Uncharacterized protein</fullName>
    </submittedName>
</protein>
<accession>A0ABQ6WLG5</accession>